<dbReference type="EMBL" id="PQFF01000428">
    <property type="protein sequence ID" value="RHZ50680.1"/>
    <property type="molecule type" value="Genomic_DNA"/>
</dbReference>
<keyword evidence="2" id="KW-1185">Reference proteome</keyword>
<evidence type="ECO:0000313" key="2">
    <source>
        <dbReference type="Proteomes" id="UP000266861"/>
    </source>
</evidence>
<gene>
    <name evidence="1" type="ORF">Glove_493g35</name>
</gene>
<organism evidence="1 2">
    <name type="scientific">Diversispora epigaea</name>
    <dbReference type="NCBI Taxonomy" id="1348612"/>
    <lineage>
        <taxon>Eukaryota</taxon>
        <taxon>Fungi</taxon>
        <taxon>Fungi incertae sedis</taxon>
        <taxon>Mucoromycota</taxon>
        <taxon>Glomeromycotina</taxon>
        <taxon>Glomeromycetes</taxon>
        <taxon>Diversisporales</taxon>
        <taxon>Diversisporaceae</taxon>
        <taxon>Diversispora</taxon>
    </lineage>
</organism>
<dbReference type="Proteomes" id="UP000266861">
    <property type="component" value="Unassembled WGS sequence"/>
</dbReference>
<dbReference type="AlphaFoldDB" id="A0A397GRL1"/>
<protein>
    <submittedName>
        <fullName evidence="1">Uncharacterized protein</fullName>
    </submittedName>
</protein>
<evidence type="ECO:0000313" key="1">
    <source>
        <dbReference type="EMBL" id="RHZ50680.1"/>
    </source>
</evidence>
<reference evidence="1 2" key="1">
    <citation type="submission" date="2018-08" db="EMBL/GenBank/DDBJ databases">
        <title>Genome and evolution of the arbuscular mycorrhizal fungus Diversispora epigaea (formerly Glomus versiforme) and its bacterial endosymbionts.</title>
        <authorList>
            <person name="Sun X."/>
            <person name="Fei Z."/>
            <person name="Harrison M."/>
        </authorList>
    </citation>
    <scope>NUCLEOTIDE SEQUENCE [LARGE SCALE GENOMIC DNA]</scope>
    <source>
        <strain evidence="1 2">IT104</strain>
    </source>
</reference>
<name>A0A397GRL1_9GLOM</name>
<proteinExistence type="predicted"/>
<comment type="caution">
    <text evidence="1">The sequence shown here is derived from an EMBL/GenBank/DDBJ whole genome shotgun (WGS) entry which is preliminary data.</text>
</comment>
<accession>A0A397GRL1</accession>
<sequence>MAIVPSASYNFRFDLVTWNYKGTISSLSHNNAFYHISPYILSFILPRWACLINQICSTYLALNKILTRCIINVITFYGLQVIEMDDHSRKKKDHSEGASHNFKT</sequence>